<keyword evidence="2" id="KW-0698">rRNA processing</keyword>
<evidence type="ECO:0000256" key="5">
    <source>
        <dbReference type="ARBA" id="ARBA00022691"/>
    </source>
</evidence>
<keyword evidence="3 6" id="KW-0489">Methyltransferase</keyword>
<dbReference type="Pfam" id="PF01795">
    <property type="entry name" value="Methyltransf_5"/>
    <property type="match status" value="1"/>
</dbReference>
<dbReference type="GO" id="GO:0071424">
    <property type="term" value="F:rRNA (cytosine-N4-)-methyltransferase activity"/>
    <property type="evidence" value="ECO:0007669"/>
    <property type="project" value="TreeGrafter"/>
</dbReference>
<dbReference type="PANTHER" id="PTHR11265">
    <property type="entry name" value="S-ADENOSYL-METHYLTRANSFERASE MRAW"/>
    <property type="match status" value="1"/>
</dbReference>
<reference evidence="6" key="1">
    <citation type="submission" date="2020-04" db="EMBL/GenBank/DDBJ databases">
        <authorList>
            <person name="Zhang T."/>
        </authorList>
    </citation>
    <scope>NUCLEOTIDE SEQUENCE</scope>
    <source>
        <strain evidence="6">HKST-UBA12</strain>
    </source>
</reference>
<keyword evidence="4 6" id="KW-0808">Transferase</keyword>
<evidence type="ECO:0000313" key="7">
    <source>
        <dbReference type="Proteomes" id="UP000760819"/>
    </source>
</evidence>
<dbReference type="Proteomes" id="UP000760819">
    <property type="component" value="Unassembled WGS sequence"/>
</dbReference>
<comment type="caution">
    <text evidence="6">The sequence shown here is derived from an EMBL/GenBank/DDBJ whole genome shotgun (WGS) entry which is preliminary data.</text>
</comment>
<dbReference type="PIRSF" id="PIRSF004486">
    <property type="entry name" value="MraW"/>
    <property type="match status" value="1"/>
</dbReference>
<name>A0A955I657_9BACT</name>
<keyword evidence="5" id="KW-0949">S-adenosyl-L-methionine</keyword>
<evidence type="ECO:0000256" key="1">
    <source>
        <dbReference type="ARBA" id="ARBA00010396"/>
    </source>
</evidence>
<dbReference type="HAMAP" id="MF_01007">
    <property type="entry name" value="16SrRNA_methyltr_H"/>
    <property type="match status" value="1"/>
</dbReference>
<dbReference type="SUPFAM" id="SSF81799">
    <property type="entry name" value="Putative methyltransferase TM0872, insert domain"/>
    <property type="match status" value="1"/>
</dbReference>
<dbReference type="AlphaFoldDB" id="A0A955I657"/>
<dbReference type="Gene3D" id="3.40.50.150">
    <property type="entry name" value="Vaccinia Virus protein VP39"/>
    <property type="match status" value="1"/>
</dbReference>
<gene>
    <name evidence="6" type="primary">rsmH</name>
    <name evidence="6" type="ORF">KC640_01945</name>
</gene>
<dbReference type="Gene3D" id="1.10.150.170">
    <property type="entry name" value="Putative methyltransferase TM0872, insert domain"/>
    <property type="match status" value="1"/>
</dbReference>
<evidence type="ECO:0000256" key="2">
    <source>
        <dbReference type="ARBA" id="ARBA00022552"/>
    </source>
</evidence>
<dbReference type="GO" id="GO:0070475">
    <property type="term" value="P:rRNA base methylation"/>
    <property type="evidence" value="ECO:0007669"/>
    <property type="project" value="TreeGrafter"/>
</dbReference>
<evidence type="ECO:0000256" key="4">
    <source>
        <dbReference type="ARBA" id="ARBA00022679"/>
    </source>
</evidence>
<dbReference type="InterPro" id="IPR023397">
    <property type="entry name" value="SAM-dep_MeTrfase_MraW_recog"/>
</dbReference>
<comment type="similarity">
    <text evidence="1">Belongs to the methyltransferase superfamily. RsmH family.</text>
</comment>
<dbReference type="GO" id="GO:0005737">
    <property type="term" value="C:cytoplasm"/>
    <property type="evidence" value="ECO:0007669"/>
    <property type="project" value="TreeGrafter"/>
</dbReference>
<dbReference type="InterPro" id="IPR002903">
    <property type="entry name" value="RsmH"/>
</dbReference>
<protein>
    <submittedName>
        <fullName evidence="6">16S rRNA (Cytosine(1402)-N(4))-methyltransferase RsmH</fullName>
        <ecNumber evidence="6">2.1.1.199</ecNumber>
    </submittedName>
</protein>
<dbReference type="InterPro" id="IPR029063">
    <property type="entry name" value="SAM-dependent_MTases_sf"/>
</dbReference>
<organism evidence="6 7">
    <name type="scientific">Candidatus Dojkabacteria bacterium</name>
    <dbReference type="NCBI Taxonomy" id="2099670"/>
    <lineage>
        <taxon>Bacteria</taxon>
        <taxon>Candidatus Dojkabacteria</taxon>
    </lineage>
</organism>
<evidence type="ECO:0000256" key="3">
    <source>
        <dbReference type="ARBA" id="ARBA00022603"/>
    </source>
</evidence>
<dbReference type="EMBL" id="JAGQLI010000100">
    <property type="protein sequence ID" value="MCA9379166.1"/>
    <property type="molecule type" value="Genomic_DNA"/>
</dbReference>
<accession>A0A955I657</accession>
<dbReference type="NCBIfam" id="TIGR00006">
    <property type="entry name" value="16S rRNA (cytosine(1402)-N(4))-methyltransferase RsmH"/>
    <property type="match status" value="1"/>
</dbReference>
<evidence type="ECO:0000313" key="6">
    <source>
        <dbReference type="EMBL" id="MCA9379166.1"/>
    </source>
</evidence>
<dbReference type="SUPFAM" id="SSF53335">
    <property type="entry name" value="S-adenosyl-L-methionine-dependent methyltransferases"/>
    <property type="match status" value="1"/>
</dbReference>
<feature type="non-terminal residue" evidence="6">
    <location>
        <position position="1"/>
    </location>
</feature>
<dbReference type="PANTHER" id="PTHR11265:SF0">
    <property type="entry name" value="12S RRNA N4-METHYLCYTIDINE METHYLTRANSFERASE"/>
    <property type="match status" value="1"/>
</dbReference>
<reference evidence="6" key="2">
    <citation type="journal article" date="2021" name="Microbiome">
        <title>Successional dynamics and alternative stable states in a saline activated sludge microbial community over 9 years.</title>
        <authorList>
            <person name="Wang Y."/>
            <person name="Ye J."/>
            <person name="Ju F."/>
            <person name="Liu L."/>
            <person name="Boyd J.A."/>
            <person name="Deng Y."/>
            <person name="Parks D.H."/>
            <person name="Jiang X."/>
            <person name="Yin X."/>
            <person name="Woodcroft B.J."/>
            <person name="Tyson G.W."/>
            <person name="Hugenholtz P."/>
            <person name="Polz M.F."/>
            <person name="Zhang T."/>
        </authorList>
    </citation>
    <scope>NUCLEOTIDE SEQUENCE</scope>
    <source>
        <strain evidence="6">HKST-UBA12</strain>
    </source>
</reference>
<sequence>PVFNNEIIDYLDIKPSGCYVDLTLGGGGHSSKILSGLSGGTLVAFDLDKQALQNYASTLAGQVNEDGKILSVQIENNKVYLVNDNFANLEQVLQSLNLSQVDAIIADLGWSTEQLARVPGLSFKNPEAKLDMRFTAQSQVTAADLLGGLHAGELAKLFMQNADLSPAEAKKLSQAVEGFREKKKIETTGDLLQIIDSAFATAINTHKYDGRKRFSGGKIVRNMPARVFQALRIAVNFELSTLQSMLEQSLSTLSAGGLLQVITFHSAEDRLVAQYFRGLISAAKAENLYSQDFLLPSVAELSQNLRARSARLRGIKKL</sequence>
<proteinExistence type="inferred from homology"/>
<dbReference type="EC" id="2.1.1.199" evidence="6"/>